<dbReference type="Pfam" id="PF11278">
    <property type="entry name" value="DUF3079"/>
    <property type="match status" value="1"/>
</dbReference>
<protein>
    <submittedName>
        <fullName evidence="1">DUF3079 domain-containing protein</fullName>
    </submittedName>
</protein>
<sequence length="66" mass="7495">MAKNFPLNPTHPERICWGCDRYCPAQSLACGNGSGRVMHPIETQGEHWYLDWGIEPSPENPRMAQL</sequence>
<organism evidence="1 2">
    <name type="scientific">Lysobacter stagni</name>
    <dbReference type="NCBI Taxonomy" id="3045172"/>
    <lineage>
        <taxon>Bacteria</taxon>
        <taxon>Pseudomonadati</taxon>
        <taxon>Pseudomonadota</taxon>
        <taxon>Gammaproteobacteria</taxon>
        <taxon>Lysobacterales</taxon>
        <taxon>Lysobacteraceae</taxon>
        <taxon>Lysobacter</taxon>
    </lineage>
</organism>
<accession>A0ABT6XED2</accession>
<dbReference type="RefSeq" id="WP_283211956.1">
    <property type="nucleotide sequence ID" value="NZ_JASGBI010000001.1"/>
</dbReference>
<dbReference type="Proteomes" id="UP001321580">
    <property type="component" value="Unassembled WGS sequence"/>
</dbReference>
<comment type="caution">
    <text evidence="1">The sequence shown here is derived from an EMBL/GenBank/DDBJ whole genome shotgun (WGS) entry which is preliminary data.</text>
</comment>
<proteinExistence type="predicted"/>
<dbReference type="EMBL" id="JASGBI010000001">
    <property type="protein sequence ID" value="MDI9238499.1"/>
    <property type="molecule type" value="Genomic_DNA"/>
</dbReference>
<name>A0ABT6XED2_9GAMM</name>
<dbReference type="InterPro" id="IPR021430">
    <property type="entry name" value="DUF3079"/>
</dbReference>
<reference evidence="1 2" key="1">
    <citation type="submission" date="2023-05" db="EMBL/GenBank/DDBJ databases">
        <title>Lysobacter sp. strain LF1 Genome sequencing and assembly.</title>
        <authorList>
            <person name="Jung Y."/>
        </authorList>
    </citation>
    <scope>NUCLEOTIDE SEQUENCE [LARGE SCALE GENOMIC DNA]</scope>
    <source>
        <strain evidence="1 2">LF1</strain>
    </source>
</reference>
<gene>
    <name evidence="1" type="ORF">QLQ15_06175</name>
</gene>
<evidence type="ECO:0000313" key="1">
    <source>
        <dbReference type="EMBL" id="MDI9238499.1"/>
    </source>
</evidence>
<evidence type="ECO:0000313" key="2">
    <source>
        <dbReference type="Proteomes" id="UP001321580"/>
    </source>
</evidence>
<keyword evidence="2" id="KW-1185">Reference proteome</keyword>